<dbReference type="Proteomes" id="UP001379533">
    <property type="component" value="Chromosome"/>
</dbReference>
<reference evidence="1 2" key="1">
    <citation type="submission" date="2021-12" db="EMBL/GenBank/DDBJ databases">
        <title>Discovery of the Pendulisporaceae a myxobacterial family with distinct sporulation behavior and unique specialized metabolism.</title>
        <authorList>
            <person name="Garcia R."/>
            <person name="Popoff A."/>
            <person name="Bader C.D."/>
            <person name="Loehr J."/>
            <person name="Walesch S."/>
            <person name="Walt C."/>
            <person name="Boldt J."/>
            <person name="Bunk B."/>
            <person name="Haeckl F.J.F.P.J."/>
            <person name="Gunesch A.P."/>
            <person name="Birkelbach J."/>
            <person name="Nuebel U."/>
            <person name="Pietschmann T."/>
            <person name="Bach T."/>
            <person name="Mueller R."/>
        </authorList>
    </citation>
    <scope>NUCLEOTIDE SEQUENCE [LARGE SCALE GENOMIC DNA]</scope>
    <source>
        <strain evidence="1 2">MSr12523</strain>
    </source>
</reference>
<dbReference type="CDD" id="cd00657">
    <property type="entry name" value="Ferritin_like"/>
    <property type="match status" value="1"/>
</dbReference>
<dbReference type="EMBL" id="CP089982">
    <property type="protein sequence ID" value="WXA98521.1"/>
    <property type="molecule type" value="Genomic_DNA"/>
</dbReference>
<gene>
    <name evidence="1" type="ORF">LZC95_17010</name>
</gene>
<dbReference type="Gene3D" id="1.10.620.20">
    <property type="entry name" value="Ribonucleotide Reductase, subunit A"/>
    <property type="match status" value="1"/>
</dbReference>
<dbReference type="SUPFAM" id="SSF47240">
    <property type="entry name" value="Ferritin-like"/>
    <property type="match status" value="1"/>
</dbReference>
<accession>A0ABZ2KIL0</accession>
<keyword evidence="2" id="KW-1185">Reference proteome</keyword>
<organism evidence="1 2">
    <name type="scientific">Pendulispora brunnea</name>
    <dbReference type="NCBI Taxonomy" id="2905690"/>
    <lineage>
        <taxon>Bacteria</taxon>
        <taxon>Pseudomonadati</taxon>
        <taxon>Myxococcota</taxon>
        <taxon>Myxococcia</taxon>
        <taxon>Myxococcales</taxon>
        <taxon>Sorangiineae</taxon>
        <taxon>Pendulisporaceae</taxon>
        <taxon>Pendulispora</taxon>
    </lineage>
</organism>
<dbReference type="InterPro" id="IPR012348">
    <property type="entry name" value="RNR-like"/>
</dbReference>
<evidence type="ECO:0000313" key="2">
    <source>
        <dbReference type="Proteomes" id="UP001379533"/>
    </source>
</evidence>
<protein>
    <submittedName>
        <fullName evidence="1">Ferritin-like domain-containing protein</fullName>
    </submittedName>
</protein>
<evidence type="ECO:0000313" key="1">
    <source>
        <dbReference type="EMBL" id="WXA98521.1"/>
    </source>
</evidence>
<sequence>MSPIPLLALAACSSDNDESVGIDRSGLTETACISREHPLANVKAGRPVDYLALRSQRYRWAPGGSVPEGDPRTDASEGTACSSAVNQAKCLKDLEDLRPNVSGAPNFPGSPGSAVSYLVYTRGDEVGMVESSGELAAFLRPVADLQTAAFLVDRSGYSLGCEEAQRNARVSGDGFDLLARQGDGCGQNMTENLLHVSKDGKITVLASVIVKPADPRCAYGRKHEGFEPAGMSSDASPLGRFFAEAAELEAASVPAFLRLAEELAHHGAPAQLVDRARSAARDEIRHTAMMTSLARRFGSEPSTPDVPHRPVRGLFDIALENAVEGCVHETYAALQATHQALHAADPRIRKIMKRIAEDETRHGALAWSVAAWLEPLLSDEERARIDAARSAAAAALMKGTAEPHPDVVRMAGAPSAAQASRLLHAVAGELWTSSHAA</sequence>
<dbReference type="InterPro" id="IPR009078">
    <property type="entry name" value="Ferritin-like_SF"/>
</dbReference>
<name>A0ABZ2KIL0_9BACT</name>
<dbReference type="RefSeq" id="WP_394849133.1">
    <property type="nucleotide sequence ID" value="NZ_CP089982.1"/>
</dbReference>
<proteinExistence type="predicted"/>